<keyword evidence="2 9" id="KW-0547">Nucleotide-binding</keyword>
<dbReference type="InterPro" id="IPR004665">
    <property type="entry name" value="Term_rho"/>
</dbReference>
<evidence type="ECO:0000313" key="14">
    <source>
        <dbReference type="Proteomes" id="UP000034581"/>
    </source>
</evidence>
<keyword evidence="1 9" id="KW-0806">Transcription termination</keyword>
<keyword evidence="5 9" id="KW-0067">ATP-binding</keyword>
<dbReference type="GO" id="GO:0016787">
    <property type="term" value="F:hydrolase activity"/>
    <property type="evidence" value="ECO:0007669"/>
    <property type="project" value="UniProtKB-KW"/>
</dbReference>
<comment type="function">
    <text evidence="9">Facilitates transcription termination by a mechanism that involves Rho binding to the nascent RNA, activation of Rho's RNA-dependent ATPase activity, and release of the mRNA from the DNA template.</text>
</comment>
<evidence type="ECO:0000256" key="6">
    <source>
        <dbReference type="ARBA" id="ARBA00022884"/>
    </source>
</evidence>
<evidence type="ECO:0000259" key="12">
    <source>
        <dbReference type="PROSITE" id="PS51856"/>
    </source>
</evidence>
<dbReference type="InterPro" id="IPR012340">
    <property type="entry name" value="NA-bd_OB-fold"/>
</dbReference>
<evidence type="ECO:0000256" key="3">
    <source>
        <dbReference type="ARBA" id="ARBA00022801"/>
    </source>
</evidence>
<evidence type="ECO:0000256" key="7">
    <source>
        <dbReference type="ARBA" id="ARBA00023015"/>
    </source>
</evidence>
<gene>
    <name evidence="9" type="primary">rho</name>
    <name evidence="13" type="ORF">UR67_C0003G0123</name>
</gene>
<evidence type="ECO:0000256" key="2">
    <source>
        <dbReference type="ARBA" id="ARBA00022741"/>
    </source>
</evidence>
<accession>A0A0G0BK84</accession>
<protein>
    <recommendedName>
        <fullName evidence="9 10">Transcription termination factor Rho</fullName>
        <ecNumber evidence="9 10">3.6.4.-</ecNumber>
    </recommendedName>
    <alternativeName>
        <fullName evidence="9">ATP-dependent helicase Rho</fullName>
    </alternativeName>
</protein>
<comment type="caution">
    <text evidence="13">The sequence shown here is derived from an EMBL/GenBank/DDBJ whole genome shotgun (WGS) entry which is preliminary data.</text>
</comment>
<dbReference type="GO" id="GO:0006353">
    <property type="term" value="P:DNA-templated transcription termination"/>
    <property type="evidence" value="ECO:0007669"/>
    <property type="project" value="UniProtKB-UniRule"/>
</dbReference>
<dbReference type="PATRIC" id="fig|1618350.3.peg.629"/>
<dbReference type="SUPFAM" id="SSF52540">
    <property type="entry name" value="P-loop containing nucleoside triphosphate hydrolases"/>
    <property type="match status" value="1"/>
</dbReference>
<reference evidence="13 14" key="1">
    <citation type="journal article" date="2015" name="Nature">
        <title>rRNA introns, odd ribosomes, and small enigmatic genomes across a large radiation of phyla.</title>
        <authorList>
            <person name="Brown C.T."/>
            <person name="Hug L.A."/>
            <person name="Thomas B.C."/>
            <person name="Sharon I."/>
            <person name="Castelle C.J."/>
            <person name="Singh A."/>
            <person name="Wilkins M.J."/>
            <person name="Williams K.H."/>
            <person name="Banfield J.F."/>
        </authorList>
    </citation>
    <scope>NUCLEOTIDE SEQUENCE [LARGE SCALE GENOMIC DNA]</scope>
</reference>
<keyword evidence="4 9" id="KW-0347">Helicase</keyword>
<dbReference type="NCBIfam" id="NF006886">
    <property type="entry name" value="PRK09376.1"/>
    <property type="match status" value="1"/>
</dbReference>
<feature type="binding site" evidence="9">
    <location>
        <begin position="189"/>
        <end position="194"/>
    </location>
    <ligand>
        <name>ATP</name>
        <dbReference type="ChEBI" id="CHEBI:30616"/>
    </ligand>
</feature>
<dbReference type="InterPro" id="IPR027417">
    <property type="entry name" value="P-loop_NTPase"/>
</dbReference>
<dbReference type="GO" id="GO:0004386">
    <property type="term" value="F:helicase activity"/>
    <property type="evidence" value="ECO:0007669"/>
    <property type="project" value="UniProtKB-UniRule"/>
</dbReference>
<comment type="similarity">
    <text evidence="9 11">Belongs to the Rho family.</text>
</comment>
<feature type="binding site" evidence="9">
    <location>
        <begin position="177"/>
        <end position="182"/>
    </location>
    <ligand>
        <name>ATP</name>
        <dbReference type="ChEBI" id="CHEBI:30616"/>
    </ligand>
</feature>
<dbReference type="InterPro" id="IPR011129">
    <property type="entry name" value="CSD"/>
</dbReference>
<dbReference type="AlphaFoldDB" id="A0A0G0BK84"/>
<dbReference type="SMART" id="SM00382">
    <property type="entry name" value="AAA"/>
    <property type="match status" value="1"/>
</dbReference>
<dbReference type="Pfam" id="PF07497">
    <property type="entry name" value="Rho_RNA_bind"/>
    <property type="match status" value="1"/>
</dbReference>
<dbReference type="STRING" id="1618350.UR67_C0003G0123"/>
<dbReference type="PANTHER" id="PTHR46425">
    <property type="entry name" value="TRANSCRIPTION TERMINATION FACTOR RHO"/>
    <property type="match status" value="1"/>
</dbReference>
<dbReference type="InterPro" id="IPR011113">
    <property type="entry name" value="Rho_RNA-bd"/>
</dbReference>
<keyword evidence="6 9" id="KW-0694">RNA-binding</keyword>
<dbReference type="SMART" id="SM00357">
    <property type="entry name" value="CSP"/>
    <property type="match status" value="1"/>
</dbReference>
<dbReference type="Gene3D" id="2.40.50.140">
    <property type="entry name" value="Nucleic acid-binding proteins"/>
    <property type="match status" value="1"/>
</dbReference>
<comment type="subunit">
    <text evidence="9">Homohexamer. The homohexamer assembles into an open ring structure.</text>
</comment>
<evidence type="ECO:0000256" key="10">
    <source>
        <dbReference type="NCBIfam" id="TIGR00767"/>
    </source>
</evidence>
<dbReference type="Gene3D" id="3.40.50.300">
    <property type="entry name" value="P-loop containing nucleotide triphosphate hydrolases"/>
    <property type="match status" value="1"/>
</dbReference>
<dbReference type="GO" id="GO:0005524">
    <property type="term" value="F:ATP binding"/>
    <property type="evidence" value="ECO:0007669"/>
    <property type="project" value="UniProtKB-UniRule"/>
</dbReference>
<dbReference type="EC" id="3.6.4.-" evidence="9 10"/>
<dbReference type="Proteomes" id="UP000034581">
    <property type="component" value="Unassembled WGS sequence"/>
</dbReference>
<keyword evidence="7 9" id="KW-0805">Transcription regulation</keyword>
<name>A0A0G0BK84_UNCC3</name>
<keyword evidence="3 9" id="KW-0378">Hydrolase</keyword>
<evidence type="ECO:0000256" key="11">
    <source>
        <dbReference type="PROSITE-ProRule" id="PRU01203"/>
    </source>
</evidence>
<organism evidence="13 14">
    <name type="scientific">candidate division CPR3 bacterium GW2011_GWF2_35_18</name>
    <dbReference type="NCBI Taxonomy" id="1618350"/>
    <lineage>
        <taxon>Bacteria</taxon>
        <taxon>Bacteria division CPR3</taxon>
    </lineage>
</organism>
<evidence type="ECO:0000313" key="13">
    <source>
        <dbReference type="EMBL" id="KKP69843.1"/>
    </source>
</evidence>
<evidence type="ECO:0000256" key="8">
    <source>
        <dbReference type="ARBA" id="ARBA00023163"/>
    </source>
</evidence>
<dbReference type="InterPro" id="IPR003593">
    <property type="entry name" value="AAA+_ATPase"/>
</dbReference>
<dbReference type="PANTHER" id="PTHR46425:SF1">
    <property type="entry name" value="TRANSCRIPTION TERMINATION FACTOR RHO"/>
    <property type="match status" value="1"/>
</dbReference>
<feature type="binding site" evidence="9">
    <location>
        <position position="220"/>
    </location>
    <ligand>
        <name>ATP</name>
        <dbReference type="ChEBI" id="CHEBI:30616"/>
    </ligand>
</feature>
<keyword evidence="8 9" id="KW-0804">Transcription</keyword>
<dbReference type="NCBIfam" id="TIGR00767">
    <property type="entry name" value="rho"/>
    <property type="match status" value="1"/>
</dbReference>
<dbReference type="InterPro" id="IPR000194">
    <property type="entry name" value="ATPase_F1/V1/A1_a/bsu_nucl-bd"/>
</dbReference>
<dbReference type="GO" id="GO:0003723">
    <property type="term" value="F:RNA binding"/>
    <property type="evidence" value="ECO:0007669"/>
    <property type="project" value="UniProtKB-UniRule"/>
</dbReference>
<dbReference type="CDD" id="cd01128">
    <property type="entry name" value="rho_factor_C"/>
    <property type="match status" value="1"/>
</dbReference>
<sequence length="430" mass="48611">MPAKKTVPSTSKKVDTKIIKVNEESSIVPVNKNTENTLNNSLPKKNISSENNFSTSSMNDTVPVGGILEIMPDGYGFLRHERLLPGADDIYVSQSQIKRFGMRIGDSIEGRARSPRESEKYQGLLKVEKINGDDPEKAVRRPYFQKLTPIYPNEKIVLETFKDIYATRIIDLISPIGKGQRSMIVSPPKAGKTFLFKEIAKGMSYNHKEIHMMAVLIGERPEEVTDISRSFEGEVIASNFDEPPHIQTKVAEMALERARRLVEMGRDVAILVDSITRLARAYNLNVPPSGRTLSGGFDPAALYPPKHFFGAARNIENGGSLTIIATALVDTGSRMDDLIYEEFKGTGNMELHLNRKLANRRIFPAIDIMHSWTRQEEQLFDPDTLKKIWKLRRMLDILGNEQEGIELLLERLSKTKNNKEFLETLHKNME</sequence>
<feature type="domain" description="Rho RNA-BD" evidence="12">
    <location>
        <begin position="61"/>
        <end position="134"/>
    </location>
</feature>
<evidence type="ECO:0000256" key="9">
    <source>
        <dbReference type="HAMAP-Rule" id="MF_01884"/>
    </source>
</evidence>
<dbReference type="PROSITE" id="PS51856">
    <property type="entry name" value="RHO_RNA_BD"/>
    <property type="match status" value="1"/>
</dbReference>
<comment type="caution">
    <text evidence="9">Lacks conserved residue(s) required for the propagation of feature annotation.</text>
</comment>
<dbReference type="EMBL" id="LBQB01000003">
    <property type="protein sequence ID" value="KKP69843.1"/>
    <property type="molecule type" value="Genomic_DNA"/>
</dbReference>
<dbReference type="HAMAP" id="MF_01884">
    <property type="entry name" value="Rho"/>
    <property type="match status" value="1"/>
</dbReference>
<dbReference type="CDD" id="cd04459">
    <property type="entry name" value="Rho_CSD"/>
    <property type="match status" value="1"/>
</dbReference>
<evidence type="ECO:0000256" key="1">
    <source>
        <dbReference type="ARBA" id="ARBA00022472"/>
    </source>
</evidence>
<evidence type="ECO:0000256" key="5">
    <source>
        <dbReference type="ARBA" id="ARBA00022840"/>
    </source>
</evidence>
<evidence type="ECO:0000256" key="4">
    <source>
        <dbReference type="ARBA" id="ARBA00022806"/>
    </source>
</evidence>
<proteinExistence type="inferred from homology"/>
<dbReference type="GO" id="GO:0008186">
    <property type="term" value="F:ATP-dependent activity, acting on RNA"/>
    <property type="evidence" value="ECO:0007669"/>
    <property type="project" value="UniProtKB-UniRule"/>
</dbReference>
<dbReference type="Pfam" id="PF00006">
    <property type="entry name" value="ATP-synt_ab"/>
    <property type="match status" value="1"/>
</dbReference>
<dbReference type="InterPro" id="IPR041703">
    <property type="entry name" value="Rho_factor_ATP-bd"/>
</dbReference>